<name>A0A1R2BA01_9CILI</name>
<reference evidence="2 3" key="1">
    <citation type="submission" date="2016-11" db="EMBL/GenBank/DDBJ databases">
        <title>The macronuclear genome of Stentor coeruleus: a giant cell with tiny introns.</title>
        <authorList>
            <person name="Slabodnick M."/>
            <person name="Ruby J.G."/>
            <person name="Reiff S.B."/>
            <person name="Swart E.C."/>
            <person name="Gosai S."/>
            <person name="Prabakaran S."/>
            <person name="Witkowska E."/>
            <person name="Larue G.E."/>
            <person name="Fisher S."/>
            <person name="Freeman R.M."/>
            <person name="Gunawardena J."/>
            <person name="Chu W."/>
            <person name="Stover N.A."/>
            <person name="Gregory B.D."/>
            <person name="Nowacki M."/>
            <person name="Derisi J."/>
            <person name="Roy S.W."/>
            <person name="Marshall W.F."/>
            <person name="Sood P."/>
        </authorList>
    </citation>
    <scope>NUCLEOTIDE SEQUENCE [LARGE SCALE GENOMIC DNA]</scope>
    <source>
        <strain evidence="2">WM001</strain>
    </source>
</reference>
<dbReference type="InterPro" id="IPR051707">
    <property type="entry name" value="PI-Interact_SigTrans_Reg"/>
</dbReference>
<dbReference type="Gene3D" id="2.30.29.30">
    <property type="entry name" value="Pleckstrin-homology domain (PH domain)/Phosphotyrosine-binding domain (PTB)"/>
    <property type="match status" value="1"/>
</dbReference>
<dbReference type="AlphaFoldDB" id="A0A1R2BA01"/>
<dbReference type="EMBL" id="MPUH01000808">
    <property type="protein sequence ID" value="OMJ73623.1"/>
    <property type="molecule type" value="Genomic_DNA"/>
</dbReference>
<dbReference type="PANTHER" id="PTHR14336:SF8">
    <property type="entry name" value="PROTEIN OPY1"/>
    <property type="match status" value="1"/>
</dbReference>
<gene>
    <name evidence="2" type="ORF">SteCoe_27640</name>
</gene>
<keyword evidence="3" id="KW-1185">Reference proteome</keyword>
<accession>A0A1R2BA01</accession>
<feature type="domain" description="PH" evidence="1">
    <location>
        <begin position="12"/>
        <end position="110"/>
    </location>
</feature>
<evidence type="ECO:0000313" key="2">
    <source>
        <dbReference type="EMBL" id="OMJ73623.1"/>
    </source>
</evidence>
<proteinExistence type="predicted"/>
<evidence type="ECO:0000313" key="3">
    <source>
        <dbReference type="Proteomes" id="UP000187209"/>
    </source>
</evidence>
<dbReference type="PANTHER" id="PTHR14336">
    <property type="entry name" value="TANDEM PH DOMAIN CONTAINING PROTEIN"/>
    <property type="match status" value="1"/>
</dbReference>
<dbReference type="InterPro" id="IPR011993">
    <property type="entry name" value="PH-like_dom_sf"/>
</dbReference>
<dbReference type="InterPro" id="IPR001849">
    <property type="entry name" value="PH_domain"/>
</dbReference>
<dbReference type="SMART" id="SM00233">
    <property type="entry name" value="PH"/>
    <property type="match status" value="1"/>
</dbReference>
<comment type="caution">
    <text evidence="2">The sequence shown here is derived from an EMBL/GenBank/DDBJ whole genome shotgun (WGS) entry which is preliminary data.</text>
</comment>
<dbReference type="Proteomes" id="UP000187209">
    <property type="component" value="Unassembled WGS sequence"/>
</dbReference>
<protein>
    <recommendedName>
        <fullName evidence="1">PH domain-containing protein</fullName>
    </recommendedName>
</protein>
<dbReference type="PROSITE" id="PS50003">
    <property type="entry name" value="PH_DOMAIN"/>
    <property type="match status" value="1"/>
</dbReference>
<organism evidence="2 3">
    <name type="scientific">Stentor coeruleus</name>
    <dbReference type="NCBI Taxonomy" id="5963"/>
    <lineage>
        <taxon>Eukaryota</taxon>
        <taxon>Sar</taxon>
        <taxon>Alveolata</taxon>
        <taxon>Ciliophora</taxon>
        <taxon>Postciliodesmatophora</taxon>
        <taxon>Heterotrichea</taxon>
        <taxon>Heterotrichida</taxon>
        <taxon>Stentoridae</taxon>
        <taxon>Stentor</taxon>
    </lineage>
</organism>
<sequence length="126" mass="14918">MVESSGAENFEVIIKEGWVEKRSRFIKEWRRRWMVLTPRFLFTFKNQQGYKDSPTERLRLQECATVKSSEEELKKDFAFRIDTRDRTFYFAALDLPDKESWIGSIGRAMVRPTVMRSPSEEEALNG</sequence>
<dbReference type="OrthoDB" id="10263923at2759"/>
<dbReference type="Pfam" id="PF00169">
    <property type="entry name" value="PH"/>
    <property type="match status" value="1"/>
</dbReference>
<dbReference type="SUPFAM" id="SSF50729">
    <property type="entry name" value="PH domain-like"/>
    <property type="match status" value="1"/>
</dbReference>
<evidence type="ECO:0000259" key="1">
    <source>
        <dbReference type="PROSITE" id="PS50003"/>
    </source>
</evidence>
<dbReference type="FunFam" id="2.30.29.30:FF:000286">
    <property type="entry name" value="PH-protein kinase domain containing protein"/>
    <property type="match status" value="1"/>
</dbReference>